<dbReference type="Gene3D" id="3.40.50.720">
    <property type="entry name" value="NAD(P)-binding Rossmann-like Domain"/>
    <property type="match status" value="1"/>
</dbReference>
<dbReference type="CDD" id="cd05233">
    <property type="entry name" value="SDR_c"/>
    <property type="match status" value="1"/>
</dbReference>
<dbReference type="GO" id="GO:0016616">
    <property type="term" value="F:oxidoreductase activity, acting on the CH-OH group of donors, NAD or NADP as acceptor"/>
    <property type="evidence" value="ECO:0007669"/>
    <property type="project" value="TreeGrafter"/>
</dbReference>
<dbReference type="InterPro" id="IPR036291">
    <property type="entry name" value="NAD(P)-bd_dom_sf"/>
</dbReference>
<dbReference type="OrthoDB" id="1933717at2759"/>
<protein>
    <recommendedName>
        <fullName evidence="5">NAD(P)-binding protein</fullName>
    </recommendedName>
</protein>
<organism evidence="3 4">
    <name type="scientific">Lentinula aciculospora</name>
    <dbReference type="NCBI Taxonomy" id="153920"/>
    <lineage>
        <taxon>Eukaryota</taxon>
        <taxon>Fungi</taxon>
        <taxon>Dikarya</taxon>
        <taxon>Basidiomycota</taxon>
        <taxon>Agaricomycotina</taxon>
        <taxon>Agaricomycetes</taxon>
        <taxon>Agaricomycetidae</taxon>
        <taxon>Agaricales</taxon>
        <taxon>Marasmiineae</taxon>
        <taxon>Omphalotaceae</taxon>
        <taxon>Lentinula</taxon>
    </lineage>
</organism>
<reference evidence="3" key="1">
    <citation type="submission" date="2022-08" db="EMBL/GenBank/DDBJ databases">
        <title>A Global Phylogenomic Analysis of the Shiitake Genus Lentinula.</title>
        <authorList>
            <consortium name="DOE Joint Genome Institute"/>
            <person name="Sierra-Patev S."/>
            <person name="Min B."/>
            <person name="Naranjo-Ortiz M."/>
            <person name="Looney B."/>
            <person name="Konkel Z."/>
            <person name="Slot J.C."/>
            <person name="Sakamoto Y."/>
            <person name="Steenwyk J.L."/>
            <person name="Rokas A."/>
            <person name="Carro J."/>
            <person name="Camarero S."/>
            <person name="Ferreira P."/>
            <person name="Molpeceres G."/>
            <person name="Ruiz-Duenas F.J."/>
            <person name="Serrano A."/>
            <person name="Henrissat B."/>
            <person name="Drula E."/>
            <person name="Hughes K.W."/>
            <person name="Mata J.L."/>
            <person name="Ishikawa N.K."/>
            <person name="Vargas-Isla R."/>
            <person name="Ushijima S."/>
            <person name="Smith C.A."/>
            <person name="Ahrendt S."/>
            <person name="Andreopoulos W."/>
            <person name="He G."/>
            <person name="Labutti K."/>
            <person name="Lipzen A."/>
            <person name="Ng V."/>
            <person name="Riley R."/>
            <person name="Sandor L."/>
            <person name="Barry K."/>
            <person name="Martinez A.T."/>
            <person name="Xiao Y."/>
            <person name="Gibbons J.G."/>
            <person name="Terashima K."/>
            <person name="Grigoriev I.V."/>
            <person name="Hibbett D.S."/>
        </authorList>
    </citation>
    <scope>NUCLEOTIDE SEQUENCE</scope>
    <source>
        <strain evidence="3">JLM2183</strain>
    </source>
</reference>
<gene>
    <name evidence="3" type="ORF">J3R30DRAFT_3654009</name>
</gene>
<dbReference type="Pfam" id="PF00106">
    <property type="entry name" value="adh_short"/>
    <property type="match status" value="1"/>
</dbReference>
<dbReference type="PRINTS" id="PR00081">
    <property type="entry name" value="GDHRDH"/>
</dbReference>
<keyword evidence="4" id="KW-1185">Reference proteome</keyword>
<dbReference type="EMBL" id="JAOTPV010000001">
    <property type="protein sequence ID" value="KAJ4490914.1"/>
    <property type="molecule type" value="Genomic_DNA"/>
</dbReference>
<sequence>MYARRRHPILAGQVVLVTGASKDIGRAIATAFAQAGVSGLALLGWPGSHLESVSTSPAFRSESEEGVAAASRDIEATSGRLNIVVNNAGSMDYFQIMGEVDPHEWWSIWTAIVKGLFNVIRAALFGAHYLEVGLSAYQANMAILRLPELIVVEYGDNGVLSYAIPPGAIATDMASQLPKEMTSILVDNPEIAAHTIAFYSRERRDWLAGRYLSALWDVDELILKKDAIIASDKLEFRMVV</sequence>
<evidence type="ECO:0000256" key="2">
    <source>
        <dbReference type="ARBA" id="ARBA00023002"/>
    </source>
</evidence>
<evidence type="ECO:0008006" key="5">
    <source>
        <dbReference type="Google" id="ProtNLM"/>
    </source>
</evidence>
<dbReference type="InterPro" id="IPR002347">
    <property type="entry name" value="SDR_fam"/>
</dbReference>
<name>A0A9W9DXL1_9AGAR</name>
<dbReference type="SUPFAM" id="SSF51735">
    <property type="entry name" value="NAD(P)-binding Rossmann-fold domains"/>
    <property type="match status" value="1"/>
</dbReference>
<dbReference type="AlphaFoldDB" id="A0A9W9DXL1"/>
<proteinExistence type="inferred from homology"/>
<evidence type="ECO:0000313" key="3">
    <source>
        <dbReference type="EMBL" id="KAJ4490914.1"/>
    </source>
</evidence>
<dbReference type="Proteomes" id="UP001150266">
    <property type="component" value="Unassembled WGS sequence"/>
</dbReference>
<comment type="similarity">
    <text evidence="1">Belongs to the short-chain dehydrogenases/reductases (SDR) family.</text>
</comment>
<keyword evidence="2" id="KW-0560">Oxidoreductase</keyword>
<comment type="caution">
    <text evidence="3">The sequence shown here is derived from an EMBL/GenBank/DDBJ whole genome shotgun (WGS) entry which is preliminary data.</text>
</comment>
<dbReference type="PANTHER" id="PTHR42760">
    <property type="entry name" value="SHORT-CHAIN DEHYDROGENASES/REDUCTASES FAMILY MEMBER"/>
    <property type="match status" value="1"/>
</dbReference>
<accession>A0A9W9DXL1</accession>
<dbReference type="PANTHER" id="PTHR42760:SF37">
    <property type="entry name" value="CLAVALDEHYDE DEHYDROGENASE"/>
    <property type="match status" value="1"/>
</dbReference>
<evidence type="ECO:0000313" key="4">
    <source>
        <dbReference type="Proteomes" id="UP001150266"/>
    </source>
</evidence>
<evidence type="ECO:0000256" key="1">
    <source>
        <dbReference type="ARBA" id="ARBA00006484"/>
    </source>
</evidence>